<dbReference type="OrthoDB" id="508139at2759"/>
<evidence type="ECO:0000313" key="1">
    <source>
        <dbReference type="EMBL" id="KAF4632847.1"/>
    </source>
</evidence>
<name>A0A8H4W3X9_9HELO</name>
<keyword evidence="2" id="KW-1185">Reference proteome</keyword>
<dbReference type="AlphaFoldDB" id="A0A8H4W3X9"/>
<comment type="caution">
    <text evidence="1">The sequence shown here is derived from an EMBL/GenBank/DDBJ whole genome shotgun (WGS) entry which is preliminary data.</text>
</comment>
<proteinExistence type="predicted"/>
<dbReference type="EMBL" id="JAAMPI010000311">
    <property type="protein sequence ID" value="KAF4632847.1"/>
    <property type="molecule type" value="Genomic_DNA"/>
</dbReference>
<sequence>MTEAKKTPSVQINSYVRDSKEDIEYGPFHKWLKAATAVATVHRSASRAPKQVGKATAFIIDRAAIRSTFHRSMESPHPETMELALTIFDRYGRLKRELMEHIVRKGSGVWGEELDEGNFVLIVDVDVSEK</sequence>
<dbReference type="Proteomes" id="UP000566819">
    <property type="component" value="Unassembled WGS sequence"/>
</dbReference>
<organism evidence="1 2">
    <name type="scientific">Cudoniella acicularis</name>
    <dbReference type="NCBI Taxonomy" id="354080"/>
    <lineage>
        <taxon>Eukaryota</taxon>
        <taxon>Fungi</taxon>
        <taxon>Dikarya</taxon>
        <taxon>Ascomycota</taxon>
        <taxon>Pezizomycotina</taxon>
        <taxon>Leotiomycetes</taxon>
        <taxon>Helotiales</taxon>
        <taxon>Tricladiaceae</taxon>
        <taxon>Cudoniella</taxon>
    </lineage>
</organism>
<protein>
    <submittedName>
        <fullName evidence="1">Uncharacterized protein</fullName>
    </submittedName>
</protein>
<accession>A0A8H4W3X9</accession>
<reference evidence="1 2" key="1">
    <citation type="submission" date="2020-03" db="EMBL/GenBank/DDBJ databases">
        <title>Draft Genome Sequence of Cudoniella acicularis.</title>
        <authorList>
            <person name="Buettner E."/>
            <person name="Kellner H."/>
        </authorList>
    </citation>
    <scope>NUCLEOTIDE SEQUENCE [LARGE SCALE GENOMIC DNA]</scope>
    <source>
        <strain evidence="1 2">DSM 108380</strain>
    </source>
</reference>
<gene>
    <name evidence="1" type="ORF">G7Y89_g5273</name>
</gene>
<evidence type="ECO:0000313" key="2">
    <source>
        <dbReference type="Proteomes" id="UP000566819"/>
    </source>
</evidence>